<comment type="caution">
    <text evidence="2">The sequence shown here is derived from an EMBL/GenBank/DDBJ whole genome shotgun (WGS) entry which is preliminary data.</text>
</comment>
<dbReference type="EMBL" id="BMMF01000007">
    <property type="protein sequence ID" value="GGK37376.1"/>
    <property type="molecule type" value="Genomic_DNA"/>
</dbReference>
<dbReference type="InterPro" id="IPR002881">
    <property type="entry name" value="DUF58"/>
</dbReference>
<proteinExistence type="predicted"/>
<dbReference type="RefSeq" id="WP_188913534.1">
    <property type="nucleotide sequence ID" value="NZ_BMMF01000007.1"/>
</dbReference>
<organism evidence="2 3">
    <name type="scientific">Salinarimonas ramus</name>
    <dbReference type="NCBI Taxonomy" id="690164"/>
    <lineage>
        <taxon>Bacteria</taxon>
        <taxon>Pseudomonadati</taxon>
        <taxon>Pseudomonadota</taxon>
        <taxon>Alphaproteobacteria</taxon>
        <taxon>Hyphomicrobiales</taxon>
        <taxon>Salinarimonadaceae</taxon>
        <taxon>Salinarimonas</taxon>
    </lineage>
</organism>
<dbReference type="Proteomes" id="UP000600449">
    <property type="component" value="Unassembled WGS sequence"/>
</dbReference>
<name>A0A917V478_9HYPH</name>
<feature type="domain" description="DUF58" evidence="1">
    <location>
        <begin position="62"/>
        <end position="263"/>
    </location>
</feature>
<dbReference type="PANTHER" id="PTHR33608">
    <property type="entry name" value="BLL2464 PROTEIN"/>
    <property type="match status" value="1"/>
</dbReference>
<keyword evidence="3" id="KW-1185">Reference proteome</keyword>
<evidence type="ECO:0000313" key="2">
    <source>
        <dbReference type="EMBL" id="GGK37376.1"/>
    </source>
</evidence>
<evidence type="ECO:0000259" key="1">
    <source>
        <dbReference type="Pfam" id="PF01882"/>
    </source>
</evidence>
<gene>
    <name evidence="2" type="ORF">GCM10011322_25550</name>
</gene>
<accession>A0A917V478</accession>
<dbReference type="PANTHER" id="PTHR33608:SF6">
    <property type="entry name" value="BLL2464 PROTEIN"/>
    <property type="match status" value="1"/>
</dbReference>
<evidence type="ECO:0000313" key="3">
    <source>
        <dbReference type="Proteomes" id="UP000600449"/>
    </source>
</evidence>
<dbReference type="Pfam" id="PF01882">
    <property type="entry name" value="DUF58"/>
    <property type="match status" value="1"/>
</dbReference>
<protein>
    <recommendedName>
        <fullName evidence="1">DUF58 domain-containing protein</fullName>
    </recommendedName>
</protein>
<reference evidence="2 3" key="1">
    <citation type="journal article" date="2014" name="Int. J. Syst. Evol. Microbiol.">
        <title>Complete genome sequence of Corynebacterium casei LMG S-19264T (=DSM 44701T), isolated from a smear-ripened cheese.</title>
        <authorList>
            <consortium name="US DOE Joint Genome Institute (JGI-PGF)"/>
            <person name="Walter F."/>
            <person name="Albersmeier A."/>
            <person name="Kalinowski J."/>
            <person name="Ruckert C."/>
        </authorList>
    </citation>
    <scope>NUCLEOTIDE SEQUENCE [LARGE SCALE GENOMIC DNA]</scope>
    <source>
        <strain evidence="2 3">CGMCC 1.9161</strain>
    </source>
</reference>
<sequence length="310" mass="33872">MARVAVHEPEIRSPGRSQTDAALLLANRLPRLVLEARRVSATLAHGIHGRRRAGPGESFWQFRPFHPGEPAARIDWRRSARDDRLYVREREWEAAHSVYVWVDRSASMAYSSDLAQCPKIERALVLGLALADAFVEAGERVGLLGLLPPRASRRIVERFAEAIAADRAGMDDDLPPETPLRTQDEALLVSDFLTPLDELAPRIESLSSGGARGHLVMIADPVEETFPFAGQAVLQDVEGGARLRVGDAAAWGDAYRTRLAEHRGALADLARRRGWTLTLHRTDRPASEAALRVLTLVGASRAGQGLTGAA</sequence>
<dbReference type="AlphaFoldDB" id="A0A917V478"/>